<dbReference type="RefSeq" id="WP_214420932.1">
    <property type="nucleotide sequence ID" value="NZ_CP075546.1"/>
</dbReference>
<name>A0A8E7B2W1_9EURY</name>
<dbReference type="KEGG" id="mrtj:KHC33_06610"/>
<protein>
    <submittedName>
        <fullName evidence="1">Uncharacterized protein</fullName>
    </submittedName>
</protein>
<proteinExistence type="predicted"/>
<dbReference type="EMBL" id="CP075546">
    <property type="protein sequence ID" value="QVV90158.1"/>
    <property type="molecule type" value="Genomic_DNA"/>
</dbReference>
<evidence type="ECO:0000313" key="2">
    <source>
        <dbReference type="Proteomes" id="UP000680656"/>
    </source>
</evidence>
<evidence type="ECO:0000313" key="1">
    <source>
        <dbReference type="EMBL" id="QVV90158.1"/>
    </source>
</evidence>
<reference evidence="1 2" key="1">
    <citation type="submission" date="2021-05" db="EMBL/GenBank/DDBJ databases">
        <title>A novel Methanospirillum isolate from a pyrite-forming mixed culture.</title>
        <authorList>
            <person name="Bunk B."/>
            <person name="Sproer C."/>
            <person name="Spring S."/>
            <person name="Pester M."/>
        </authorList>
    </citation>
    <scope>NUCLEOTIDE SEQUENCE [LARGE SCALE GENOMIC DNA]</scope>
    <source>
        <strain evidence="1 2">J.3.6.1-F.2.7.3</strain>
    </source>
</reference>
<gene>
    <name evidence="1" type="ORF">KHC33_06610</name>
</gene>
<dbReference type="GeneID" id="65567999"/>
<accession>A0A8E7B2W1</accession>
<keyword evidence="2" id="KW-1185">Reference proteome</keyword>
<organism evidence="1 2">
    <name type="scientific">Methanospirillum purgamenti</name>
    <dbReference type="NCBI Taxonomy" id="2834276"/>
    <lineage>
        <taxon>Archaea</taxon>
        <taxon>Methanobacteriati</taxon>
        <taxon>Methanobacteriota</taxon>
        <taxon>Stenosarchaea group</taxon>
        <taxon>Methanomicrobia</taxon>
        <taxon>Methanomicrobiales</taxon>
        <taxon>Methanospirillaceae</taxon>
        <taxon>Methanospirillum</taxon>
    </lineage>
</organism>
<dbReference type="Proteomes" id="UP000680656">
    <property type="component" value="Chromosome"/>
</dbReference>
<dbReference type="AlphaFoldDB" id="A0A8E7B2W1"/>
<sequence length="208" mass="23205">MSLKQLLIIAMIVIGMVGFASANSNITIDSIGTPGAGEKFNITGSTTIDKIKKIGIEIFPKEFWDETEEYARMNNSGKVRYKELAASSDSVNPVGINLVRYNLDGTQSYLTVDVPEDYALTIVPVKKDASGKVIFSAEINEKIKKIPFQPGKYHVNVYDASMEIERPGTIMPNGWDIIKKKAYPSTTLSNIWDPKNEKEIEYAEFTIR</sequence>